<proteinExistence type="inferred from homology"/>
<feature type="region of interest" description="Disordered" evidence="20">
    <location>
        <begin position="379"/>
        <end position="416"/>
    </location>
</feature>
<evidence type="ECO:0000256" key="5">
    <source>
        <dbReference type="ARBA" id="ARBA00022692"/>
    </source>
</evidence>
<reference evidence="23 24" key="1">
    <citation type="submission" date="2016-07" db="EMBL/GenBank/DDBJ databases">
        <title>Pervasive Adenine N6-methylation of Active Genes in Fungi.</title>
        <authorList>
            <consortium name="DOE Joint Genome Institute"/>
            <person name="Mondo S.J."/>
            <person name="Dannebaum R.O."/>
            <person name="Kuo R.C."/>
            <person name="Labutti K."/>
            <person name="Haridas S."/>
            <person name="Kuo A."/>
            <person name="Salamov A."/>
            <person name="Ahrendt S.R."/>
            <person name="Lipzen A."/>
            <person name="Sullivan W."/>
            <person name="Andreopoulos W.B."/>
            <person name="Clum A."/>
            <person name="Lindquist E."/>
            <person name="Daum C."/>
            <person name="Ramamoorthy G.K."/>
            <person name="Gryganskyi A."/>
            <person name="Culley D."/>
            <person name="Magnuson J.K."/>
            <person name="James T.Y."/>
            <person name="O'Malley M.A."/>
            <person name="Stajich J.E."/>
            <person name="Spatafora J.W."/>
            <person name="Visel A."/>
            <person name="Grigoriev I.V."/>
        </authorList>
    </citation>
    <scope>NUCLEOTIDE SEQUENCE [LARGE SCALE GENOMIC DNA]</scope>
    <source>
        <strain evidence="23 24">CBS 115471</strain>
    </source>
</reference>
<dbReference type="GO" id="GO:0000287">
    <property type="term" value="F:magnesium ion binding"/>
    <property type="evidence" value="ECO:0007669"/>
    <property type="project" value="UniProtKB-UniRule"/>
</dbReference>
<dbReference type="InterPro" id="IPR001757">
    <property type="entry name" value="P_typ_ATPase"/>
</dbReference>
<evidence type="ECO:0000256" key="9">
    <source>
        <dbReference type="ARBA" id="ARBA00022842"/>
    </source>
</evidence>
<organism evidence="23 24">
    <name type="scientific">Clohesyomyces aquaticus</name>
    <dbReference type="NCBI Taxonomy" id="1231657"/>
    <lineage>
        <taxon>Eukaryota</taxon>
        <taxon>Fungi</taxon>
        <taxon>Dikarya</taxon>
        <taxon>Ascomycota</taxon>
        <taxon>Pezizomycotina</taxon>
        <taxon>Dothideomycetes</taxon>
        <taxon>Pleosporomycetidae</taxon>
        <taxon>Pleosporales</taxon>
        <taxon>Lindgomycetaceae</taxon>
        <taxon>Clohesyomyces</taxon>
    </lineage>
</organism>
<evidence type="ECO:0000256" key="11">
    <source>
        <dbReference type="ARBA" id="ARBA00022989"/>
    </source>
</evidence>
<feature type="binding site" evidence="17">
    <location>
        <position position="1048"/>
    </location>
    <ligand>
        <name>ATP</name>
        <dbReference type="ChEBI" id="CHEBI:30616"/>
    </ligand>
</feature>
<dbReference type="PROSITE" id="PS00154">
    <property type="entry name" value="ATPASE_E1_E2"/>
    <property type="match status" value="1"/>
</dbReference>
<feature type="binding site" evidence="17">
    <location>
        <position position="826"/>
    </location>
    <ligand>
        <name>ATP</name>
        <dbReference type="ChEBI" id="CHEBI:30616"/>
    </ligand>
</feature>
<feature type="active site" description="4-aspartylphosphate intermediate" evidence="16">
    <location>
        <position position="641"/>
    </location>
</feature>
<feature type="transmembrane region" description="Helical" evidence="19">
    <location>
        <begin position="1284"/>
        <end position="1306"/>
    </location>
</feature>
<evidence type="ECO:0000256" key="13">
    <source>
        <dbReference type="ARBA" id="ARBA00023136"/>
    </source>
</evidence>
<keyword evidence="9 18" id="KW-0460">Magnesium</keyword>
<feature type="binding site" evidence="17">
    <location>
        <position position="793"/>
    </location>
    <ligand>
        <name>ATP</name>
        <dbReference type="ChEBI" id="CHEBI:30616"/>
    </ligand>
</feature>
<evidence type="ECO:0000256" key="20">
    <source>
        <dbReference type="SAM" id="MobiDB-lite"/>
    </source>
</evidence>
<feature type="binding site" evidence="17">
    <location>
        <position position="937"/>
    </location>
    <ligand>
        <name>ATP</name>
        <dbReference type="ChEBI" id="CHEBI:30616"/>
    </ligand>
</feature>
<dbReference type="InterPro" id="IPR023298">
    <property type="entry name" value="ATPase_P-typ_TM_dom_sf"/>
</dbReference>
<feature type="region of interest" description="Disordered" evidence="20">
    <location>
        <begin position="290"/>
        <end position="312"/>
    </location>
</feature>
<dbReference type="GO" id="GO:0016887">
    <property type="term" value="F:ATP hydrolysis activity"/>
    <property type="evidence" value="ECO:0007669"/>
    <property type="project" value="InterPro"/>
</dbReference>
<dbReference type="OrthoDB" id="377733at2759"/>
<feature type="region of interest" description="Disordered" evidence="20">
    <location>
        <begin position="470"/>
        <end position="492"/>
    </location>
</feature>
<dbReference type="InterPro" id="IPR032630">
    <property type="entry name" value="P_typ_ATPase_c"/>
</dbReference>
<feature type="domain" description="P-type ATPase C-terminal" evidence="22">
    <location>
        <begin position="1071"/>
        <end position="1311"/>
    </location>
</feature>
<feature type="region of interest" description="Disordered" evidence="20">
    <location>
        <begin position="1"/>
        <end position="182"/>
    </location>
</feature>
<dbReference type="SFLD" id="SFLDS00003">
    <property type="entry name" value="Haloacid_Dehalogenase"/>
    <property type="match status" value="1"/>
</dbReference>
<feature type="binding site" evidence="17">
    <location>
        <position position="1018"/>
    </location>
    <ligand>
        <name>ATP</name>
        <dbReference type="ChEBI" id="CHEBI:30616"/>
    </ligand>
</feature>
<dbReference type="Gene3D" id="3.40.50.1000">
    <property type="entry name" value="HAD superfamily/HAD-like"/>
    <property type="match status" value="1"/>
</dbReference>
<feature type="binding site" evidence="17">
    <location>
        <position position="938"/>
    </location>
    <ligand>
        <name>ATP</name>
        <dbReference type="ChEBI" id="CHEBI:30616"/>
    </ligand>
</feature>
<feature type="domain" description="P-type ATPase N-terminal" evidence="21">
    <location>
        <begin position="188"/>
        <end position="238"/>
    </location>
</feature>
<evidence type="ECO:0000256" key="10">
    <source>
        <dbReference type="ARBA" id="ARBA00022967"/>
    </source>
</evidence>
<dbReference type="GO" id="GO:0005802">
    <property type="term" value="C:trans-Golgi network"/>
    <property type="evidence" value="ECO:0007669"/>
    <property type="project" value="TreeGrafter"/>
</dbReference>
<dbReference type="EC" id="7.6.2.1" evidence="19"/>
<feature type="binding site" evidence="17">
    <location>
        <position position="641"/>
    </location>
    <ligand>
        <name>ATP</name>
        <dbReference type="ChEBI" id="CHEBI:30616"/>
    </ligand>
</feature>
<evidence type="ECO:0000256" key="4">
    <source>
        <dbReference type="ARBA" id="ARBA00022448"/>
    </source>
</evidence>
<dbReference type="GO" id="GO:0010008">
    <property type="term" value="C:endosome membrane"/>
    <property type="evidence" value="ECO:0007669"/>
    <property type="project" value="UniProtKB-SubCell"/>
</dbReference>
<feature type="binding site" evidence="18">
    <location>
        <position position="1048"/>
    </location>
    <ligand>
        <name>Mg(2+)</name>
        <dbReference type="ChEBI" id="CHEBI:18420"/>
    </ligand>
</feature>
<dbReference type="STRING" id="1231657.A0A1Y2A6K4"/>
<feature type="transmembrane region" description="Helical" evidence="19">
    <location>
        <begin position="582"/>
        <end position="601"/>
    </location>
</feature>
<dbReference type="InterPro" id="IPR023214">
    <property type="entry name" value="HAD_sf"/>
</dbReference>
<comment type="caution">
    <text evidence="19">Lacks conserved residue(s) required for the propagation of feature annotation.</text>
</comment>
<dbReference type="Pfam" id="PF16209">
    <property type="entry name" value="PhoLip_ATPase_N"/>
    <property type="match status" value="1"/>
</dbReference>
<evidence type="ECO:0000256" key="12">
    <source>
        <dbReference type="ARBA" id="ARBA00023055"/>
    </source>
</evidence>
<feature type="compositionally biased region" description="Polar residues" evidence="20">
    <location>
        <begin position="147"/>
        <end position="159"/>
    </location>
</feature>
<dbReference type="SFLD" id="SFLDG00002">
    <property type="entry name" value="C1.7:_P-type_atpase_like"/>
    <property type="match status" value="1"/>
</dbReference>
<evidence type="ECO:0000256" key="6">
    <source>
        <dbReference type="ARBA" id="ARBA00022723"/>
    </source>
</evidence>
<keyword evidence="8 17" id="KW-0067">ATP-binding</keyword>
<feature type="binding site" evidence="18">
    <location>
        <position position="641"/>
    </location>
    <ligand>
        <name>Mg(2+)</name>
        <dbReference type="ChEBI" id="CHEBI:18420"/>
    </ligand>
</feature>
<evidence type="ECO:0000256" key="17">
    <source>
        <dbReference type="PIRSR" id="PIRSR606539-2"/>
    </source>
</evidence>
<dbReference type="Proteomes" id="UP000193144">
    <property type="component" value="Unassembled WGS sequence"/>
</dbReference>
<dbReference type="GO" id="GO:0006897">
    <property type="term" value="P:endocytosis"/>
    <property type="evidence" value="ECO:0007669"/>
    <property type="project" value="TreeGrafter"/>
</dbReference>
<feature type="compositionally biased region" description="Basic and acidic residues" evidence="20">
    <location>
        <begin position="475"/>
        <end position="488"/>
    </location>
</feature>
<dbReference type="SUPFAM" id="SSF81653">
    <property type="entry name" value="Calcium ATPase, transduction domain A"/>
    <property type="match status" value="1"/>
</dbReference>
<dbReference type="FunFam" id="3.40.1110.10:FF:000067">
    <property type="entry name" value="Phospholipid-transporting ATPase"/>
    <property type="match status" value="1"/>
</dbReference>
<feature type="compositionally biased region" description="Basic residues" evidence="20">
    <location>
        <begin position="298"/>
        <end position="310"/>
    </location>
</feature>
<comment type="similarity">
    <text evidence="3 19">Belongs to the cation transport ATPase (P-type) (TC 3.A.3) family. Type IV subfamily.</text>
</comment>
<keyword evidence="6 18" id="KW-0479">Metal-binding</keyword>
<evidence type="ECO:0000256" key="19">
    <source>
        <dbReference type="RuleBase" id="RU362033"/>
    </source>
</evidence>
<dbReference type="InterPro" id="IPR006539">
    <property type="entry name" value="P-type_ATPase_IV"/>
</dbReference>
<feature type="binding site" evidence="18">
    <location>
        <position position="643"/>
    </location>
    <ligand>
        <name>Mg(2+)</name>
        <dbReference type="ChEBI" id="CHEBI:18420"/>
    </ligand>
</feature>
<evidence type="ECO:0000256" key="3">
    <source>
        <dbReference type="ARBA" id="ARBA00008109"/>
    </source>
</evidence>
<comment type="catalytic activity">
    <reaction evidence="15">
        <text>a 1,2-diacyl-sn-glycero-3-phosphoethanolamine(out) + ATP + H2O = a 1,2-diacyl-sn-glycero-3-phosphoethanolamine(in) + ADP + phosphate + H(+)</text>
        <dbReference type="Rhea" id="RHEA:66132"/>
        <dbReference type="ChEBI" id="CHEBI:15377"/>
        <dbReference type="ChEBI" id="CHEBI:15378"/>
        <dbReference type="ChEBI" id="CHEBI:30616"/>
        <dbReference type="ChEBI" id="CHEBI:43474"/>
        <dbReference type="ChEBI" id="CHEBI:64612"/>
        <dbReference type="ChEBI" id="CHEBI:456216"/>
    </reaction>
    <physiologicalReaction direction="left-to-right" evidence="15">
        <dbReference type="Rhea" id="RHEA:66133"/>
    </physiologicalReaction>
</comment>
<evidence type="ECO:0000313" key="23">
    <source>
        <dbReference type="EMBL" id="ORY17937.1"/>
    </source>
</evidence>
<evidence type="ECO:0000256" key="8">
    <source>
        <dbReference type="ARBA" id="ARBA00022840"/>
    </source>
</evidence>
<feature type="binding site" evidence="17">
    <location>
        <position position="749"/>
    </location>
    <ligand>
        <name>ATP</name>
        <dbReference type="ChEBI" id="CHEBI:30616"/>
    </ligand>
</feature>
<feature type="compositionally biased region" description="Polar residues" evidence="20">
    <location>
        <begin position="96"/>
        <end position="109"/>
    </location>
</feature>
<evidence type="ECO:0000256" key="1">
    <source>
        <dbReference type="ARBA" id="ARBA00001946"/>
    </source>
</evidence>
<comment type="caution">
    <text evidence="23">The sequence shown here is derived from an EMBL/GenBank/DDBJ whole genome shotgun (WGS) entry which is preliminary data.</text>
</comment>
<evidence type="ECO:0000256" key="15">
    <source>
        <dbReference type="ARBA" id="ARBA00049128"/>
    </source>
</evidence>
<feature type="binding site" evidence="17">
    <location>
        <position position="642"/>
    </location>
    <ligand>
        <name>ATP</name>
        <dbReference type="ChEBI" id="CHEBI:30616"/>
    </ligand>
</feature>
<keyword evidence="11 19" id="KW-1133">Transmembrane helix</keyword>
<feature type="binding site" evidence="17">
    <location>
        <position position="643"/>
    </location>
    <ligand>
        <name>ATP</name>
        <dbReference type="ChEBI" id="CHEBI:30616"/>
    </ligand>
</feature>
<feature type="transmembrane region" description="Helical" evidence="19">
    <location>
        <begin position="1246"/>
        <end position="1264"/>
    </location>
</feature>
<keyword evidence="13 19" id="KW-0472">Membrane</keyword>
<dbReference type="SFLD" id="SFLDF00027">
    <property type="entry name" value="p-type_atpase"/>
    <property type="match status" value="1"/>
</dbReference>
<dbReference type="InterPro" id="IPR036412">
    <property type="entry name" value="HAD-like_sf"/>
</dbReference>
<dbReference type="EMBL" id="MCFA01000009">
    <property type="protein sequence ID" value="ORY17937.1"/>
    <property type="molecule type" value="Genomic_DNA"/>
</dbReference>
<feature type="binding site" evidence="18">
    <location>
        <position position="1044"/>
    </location>
    <ligand>
        <name>Mg(2+)</name>
        <dbReference type="ChEBI" id="CHEBI:18420"/>
    </ligand>
</feature>
<evidence type="ECO:0000259" key="21">
    <source>
        <dbReference type="Pfam" id="PF16209"/>
    </source>
</evidence>
<protein>
    <recommendedName>
        <fullName evidence="19">Phospholipid-transporting ATPase</fullName>
        <ecNumber evidence="19">7.6.2.1</ecNumber>
    </recommendedName>
</protein>
<dbReference type="InterPro" id="IPR018303">
    <property type="entry name" value="ATPase_P-typ_P_site"/>
</dbReference>
<feature type="transmembrane region" description="Helical" evidence="19">
    <location>
        <begin position="1134"/>
        <end position="1153"/>
    </location>
</feature>
<keyword evidence="12" id="KW-0445">Lipid transport</keyword>
<dbReference type="PANTHER" id="PTHR24092">
    <property type="entry name" value="PROBABLE PHOSPHOLIPID-TRANSPORTING ATPASE"/>
    <property type="match status" value="1"/>
</dbReference>
<evidence type="ECO:0000256" key="2">
    <source>
        <dbReference type="ARBA" id="ARBA00004337"/>
    </source>
</evidence>
<comment type="subcellular location">
    <subcellularLocation>
        <location evidence="2">Endosome membrane</location>
        <topology evidence="2">Multi-pass membrane protein</topology>
    </subcellularLocation>
    <subcellularLocation>
        <location evidence="19">Membrane</location>
        <topology evidence="19">Multi-pass membrane protein</topology>
    </subcellularLocation>
</comment>
<feature type="binding site" evidence="17">
    <location>
        <position position="1024"/>
    </location>
    <ligand>
        <name>ATP</name>
        <dbReference type="ChEBI" id="CHEBI:30616"/>
    </ligand>
</feature>
<dbReference type="NCBIfam" id="TIGR01494">
    <property type="entry name" value="ATPase_P-type"/>
    <property type="match status" value="2"/>
</dbReference>
<evidence type="ECO:0000256" key="7">
    <source>
        <dbReference type="ARBA" id="ARBA00022741"/>
    </source>
</evidence>
<keyword evidence="7 17" id="KW-0547">Nucleotide-binding</keyword>
<dbReference type="PANTHER" id="PTHR24092:SF5">
    <property type="entry name" value="PHOSPHOLIPID-TRANSPORTING ATPASE"/>
    <property type="match status" value="1"/>
</dbReference>
<dbReference type="GO" id="GO:0006890">
    <property type="term" value="P:retrograde vesicle-mediated transport, Golgi to endoplasmic reticulum"/>
    <property type="evidence" value="ECO:0007669"/>
    <property type="project" value="TreeGrafter"/>
</dbReference>
<sequence length="1320" mass="146402">MSAPHQYHQPNAPDDADSDLELDLDELDPISSSSRTPSSPPRRPSREHRKPYHELGARIPLRNLRIGRLRGNRRTAAASQEAEEEDLRGLMEDGEGTNSNRNSAGSFGQSGDDDVPLLPTSYGRRRPHQRAPSALSKLGSTLRLPSFLSSGGSRPTTPRDQPGENDLDANEEHDPSSQRTISVGQLQTARFPANAVSNAKYTPWSFLPRTLYNEFSFFINMYFLLVACSQIIPALRIGYLSTYVVPLAFVITITLGKEALDDIARRRRDAEANSEGYTVLKFEENSVGNGVAPGKRSDAKRKARKAKTRNSRLTDIEDEEERLSTTKGLPTASFFEITKPSRNLKVGDVVKLGKDQRVPADMVILKSYSAETVTLTAVPDPSPTLVDDGENPFSDPSETTSKGSGRAMGAGSSGEAFIRTDQLDGETDWKLRLTSPLTQNLDVGEFTRLRVVAGKPDRKVNEFYGTVELAPKSQRQYDPHDQEEHAPDSEAVQSAPLNIDNTVWANTVLASSCHVLAVVVYTGPQTRQALSTSPSRSKTGLLEYEINSLTKFLCIFTLSLSFVLVALARFRDIQGRPWYVSMMRFLILFSTIVPVGLRVNLDMGKSVYAWFIEHDKSIPGTVVRTSTIPEDLGRIEYLLSDKTGTLTQNEMEMKKIHVGTVSYAGEAMDEVSTYVRQSFNPHPGEAPTLNTPASAYVAPLSSATRTRREIGSRVRDVVLALALCHNVTPTAEEENGEVVTTYQASSPDEIAIVRWTEHVGLRLLQRDRESMTLQSCDTGNVVVRVRILNVFPFTSEGKRMGIVVKFYHGPESSATDDDGEIWFYQKGADTVMMSIVAANDWLEEETSNMAREGLRTLVVGRKKLSAQTYQDFSMKHAQASLALHNRDNAVADVVKEYLENDLELLGVTGVEDKLQKDVKPSLELLRNAGIKIWMLTGDKVETARCVAVSSKLVARGQYVHTIAKMKRKDLAHDSLDFLRGKTDACLLIDGESLALMLTHYREQFISIAVLLPAVVACRCSPTQKADVARLIREFTKKRVCCIGDGGNDVSMIQAADVGVGIVGKEGRQASLAADFSIEQFCYLVKLLVWHGRNSYKRSAKLSQFVIHRGLIISICQTVYSIASRFEPNALYLDWLLVGYSTIYTMMPVFSLVLDRDVDESVANLYPELYAELKTGRSLSYKSFFIWVLVSIYQGTMIQGASQLLIGVASEPPVVPVEDDEIFKRMVSVSFSVLVMNELIMVAMEVVTWHWIMIASIVGTAGIYWGSVPLLGRYFELGWIMTPGFWWKFAVIAAVSLVPPYAAKILGRTLRPPSYRKVRGV</sequence>
<evidence type="ECO:0000256" key="16">
    <source>
        <dbReference type="PIRSR" id="PIRSR606539-1"/>
    </source>
</evidence>
<comment type="catalytic activity">
    <reaction evidence="14 19">
        <text>ATP + H2O + phospholipidSide 1 = ADP + phosphate + phospholipidSide 2.</text>
        <dbReference type="EC" id="7.6.2.1"/>
    </reaction>
</comment>
<dbReference type="GO" id="GO:0005886">
    <property type="term" value="C:plasma membrane"/>
    <property type="evidence" value="ECO:0007669"/>
    <property type="project" value="TreeGrafter"/>
</dbReference>
<dbReference type="SUPFAM" id="SSF56784">
    <property type="entry name" value="HAD-like"/>
    <property type="match status" value="1"/>
</dbReference>
<dbReference type="Pfam" id="PF16212">
    <property type="entry name" value="PhoLip_ATPase_C"/>
    <property type="match status" value="1"/>
</dbReference>
<evidence type="ECO:0000259" key="22">
    <source>
        <dbReference type="Pfam" id="PF16212"/>
    </source>
</evidence>
<feature type="compositionally biased region" description="Acidic residues" evidence="20">
    <location>
        <begin position="14"/>
        <end position="28"/>
    </location>
</feature>
<dbReference type="InterPro" id="IPR032631">
    <property type="entry name" value="P-type_ATPase_N"/>
</dbReference>
<dbReference type="GO" id="GO:0140326">
    <property type="term" value="F:ATPase-coupled intramembrane lipid transporter activity"/>
    <property type="evidence" value="ECO:0007669"/>
    <property type="project" value="UniProtKB-EC"/>
</dbReference>
<dbReference type="InterPro" id="IPR044492">
    <property type="entry name" value="P_typ_ATPase_HD_dom"/>
</dbReference>
<gene>
    <name evidence="23" type="ORF">BCR34DRAFT_596518</name>
</gene>
<dbReference type="Gene3D" id="3.40.1110.10">
    <property type="entry name" value="Calcium-transporting ATPase, cytoplasmic domain N"/>
    <property type="match status" value="1"/>
</dbReference>
<dbReference type="InterPro" id="IPR008250">
    <property type="entry name" value="ATPase_P-typ_transduc_dom_A_sf"/>
</dbReference>
<feature type="transmembrane region" description="Helical" evidence="19">
    <location>
        <begin position="552"/>
        <end position="570"/>
    </location>
</feature>
<feature type="binding site" evidence="17">
    <location>
        <position position="1047"/>
    </location>
    <ligand>
        <name>ATP</name>
        <dbReference type="ChEBI" id="CHEBI:30616"/>
    </ligand>
</feature>
<dbReference type="Pfam" id="PF13246">
    <property type="entry name" value="Cation_ATPase"/>
    <property type="match status" value="1"/>
</dbReference>
<evidence type="ECO:0000256" key="18">
    <source>
        <dbReference type="PIRSR" id="PIRSR606539-3"/>
    </source>
</evidence>
<feature type="binding site" evidence="17">
    <location>
        <position position="855"/>
    </location>
    <ligand>
        <name>ATP</name>
        <dbReference type="ChEBI" id="CHEBI:30616"/>
    </ligand>
</feature>
<dbReference type="PRINTS" id="PR00119">
    <property type="entry name" value="CATATPASE"/>
</dbReference>
<dbReference type="SUPFAM" id="SSF81665">
    <property type="entry name" value="Calcium ATPase, transmembrane domain M"/>
    <property type="match status" value="1"/>
</dbReference>
<dbReference type="GO" id="GO:0045332">
    <property type="term" value="P:phospholipid translocation"/>
    <property type="evidence" value="ECO:0007669"/>
    <property type="project" value="TreeGrafter"/>
</dbReference>
<feature type="binding site" evidence="17">
    <location>
        <position position="936"/>
    </location>
    <ligand>
        <name>ATP</name>
        <dbReference type="ChEBI" id="CHEBI:30616"/>
    </ligand>
</feature>
<accession>A0A1Y2A6K4</accession>
<dbReference type="InterPro" id="IPR023299">
    <property type="entry name" value="ATPase_P-typ_cyto_dom_N"/>
</dbReference>
<dbReference type="FunFam" id="3.40.50.1000:FF:000009">
    <property type="entry name" value="Phospholipid-transporting ATPase"/>
    <property type="match status" value="1"/>
</dbReference>
<name>A0A1Y2A6K4_9PLEO</name>
<keyword evidence="4" id="KW-0813">Transport</keyword>
<dbReference type="SUPFAM" id="SSF81660">
    <property type="entry name" value="Metal cation-transporting ATPase, ATP-binding domain N"/>
    <property type="match status" value="1"/>
</dbReference>
<dbReference type="Gene3D" id="2.70.150.10">
    <property type="entry name" value="Calcium-transporting ATPase, cytoplasmic transduction domain A"/>
    <property type="match status" value="1"/>
</dbReference>
<evidence type="ECO:0000313" key="24">
    <source>
        <dbReference type="Proteomes" id="UP000193144"/>
    </source>
</evidence>
<keyword evidence="10 19" id="KW-1278">Translocase</keyword>
<dbReference type="NCBIfam" id="TIGR01652">
    <property type="entry name" value="ATPase-Plipid"/>
    <property type="match status" value="1"/>
</dbReference>
<dbReference type="GO" id="GO:0005524">
    <property type="term" value="F:ATP binding"/>
    <property type="evidence" value="ECO:0007669"/>
    <property type="project" value="UniProtKB-UniRule"/>
</dbReference>
<keyword evidence="24" id="KW-1185">Reference proteome</keyword>
<keyword evidence="5 19" id="KW-0812">Transmembrane</keyword>
<evidence type="ECO:0000256" key="14">
    <source>
        <dbReference type="ARBA" id="ARBA00034036"/>
    </source>
</evidence>
<comment type="cofactor">
    <cofactor evidence="1 18">
        <name>Mg(2+)</name>
        <dbReference type="ChEBI" id="CHEBI:18420"/>
    </cofactor>
</comment>